<dbReference type="Proteomes" id="UP001145050">
    <property type="component" value="Unassembled WGS sequence"/>
</dbReference>
<dbReference type="Gene3D" id="3.90.1150.10">
    <property type="entry name" value="Aspartate Aminotransferase, domain 1"/>
    <property type="match status" value="1"/>
</dbReference>
<dbReference type="InterPro" id="IPR000192">
    <property type="entry name" value="Aminotrans_V_dom"/>
</dbReference>
<dbReference type="EMBL" id="JAMQKB010000001">
    <property type="protein sequence ID" value="MDC3423431.1"/>
    <property type="molecule type" value="Genomic_DNA"/>
</dbReference>
<dbReference type="PANTHER" id="PTHR11601:SF36">
    <property type="entry name" value="CYSTEINE DESULFURASE NIFS-RELATED"/>
    <property type="match status" value="1"/>
</dbReference>
<gene>
    <name evidence="4" type="ORF">NC797_02780</name>
</gene>
<dbReference type="RefSeq" id="WP_272435128.1">
    <property type="nucleotide sequence ID" value="NZ_JAMQKB010000001.1"/>
</dbReference>
<proteinExistence type="predicted"/>
<protein>
    <submittedName>
        <fullName evidence="4">IscS subfamily cysteine desulfurase</fullName>
    </submittedName>
</protein>
<dbReference type="InterPro" id="IPR015422">
    <property type="entry name" value="PyrdxlP-dep_Trfase_small"/>
</dbReference>
<keyword evidence="5" id="KW-1185">Reference proteome</keyword>
<name>A0A9X4AKT0_9BACI</name>
<evidence type="ECO:0000256" key="1">
    <source>
        <dbReference type="ARBA" id="ARBA00001933"/>
    </source>
</evidence>
<dbReference type="SUPFAM" id="SSF53383">
    <property type="entry name" value="PLP-dependent transferases"/>
    <property type="match status" value="1"/>
</dbReference>
<evidence type="ECO:0000313" key="4">
    <source>
        <dbReference type="EMBL" id="MDC3423431.1"/>
    </source>
</evidence>
<dbReference type="InterPro" id="IPR015421">
    <property type="entry name" value="PyrdxlP-dep_Trfase_major"/>
</dbReference>
<dbReference type="PIRSF" id="PIRSF005572">
    <property type="entry name" value="NifS"/>
    <property type="match status" value="1"/>
</dbReference>
<accession>A0A9X4AKT0</accession>
<evidence type="ECO:0000256" key="2">
    <source>
        <dbReference type="ARBA" id="ARBA00022898"/>
    </source>
</evidence>
<dbReference type="Pfam" id="PF00266">
    <property type="entry name" value="Aminotran_5"/>
    <property type="match status" value="1"/>
</dbReference>
<dbReference type="PANTHER" id="PTHR11601">
    <property type="entry name" value="CYSTEINE DESULFURYLASE FAMILY MEMBER"/>
    <property type="match status" value="1"/>
</dbReference>
<feature type="domain" description="Aminotransferase class V" evidence="3">
    <location>
        <begin position="3"/>
        <end position="365"/>
    </location>
</feature>
<comment type="cofactor">
    <cofactor evidence="1">
        <name>pyridoxal 5'-phosphate</name>
        <dbReference type="ChEBI" id="CHEBI:597326"/>
    </cofactor>
</comment>
<comment type="caution">
    <text evidence="4">The sequence shown here is derived from an EMBL/GenBank/DDBJ whole genome shotgun (WGS) entry which is preliminary data.</text>
</comment>
<dbReference type="Gene3D" id="3.40.640.10">
    <property type="entry name" value="Type I PLP-dependent aspartate aminotransferase-like (Major domain)"/>
    <property type="match status" value="1"/>
</dbReference>
<sequence length="376" mass="41196">MNYFDYAATCPIREEALEAFVKASREYFGNPSSLHDVGGKASSLLEACRNELALLASVKKEEVYFTSGGTESNHLGILSLLSATLPKRKHIITTIAEHSSIHQVLGKMEKEGYPITYLSFQQDGIVDLNDVRNAIRDDTALMVIQHVNGEIGTIQPLKEIGRLCREYGILLHSDCVQSFGKIDIKPIVSEVDSFSIASHKVYGPKGVGALVVKQTVNWKSSHPSISHEKGMRSGTVNVPGILGFVTAAQLSVREISEEQEQMWGLRKIFIERLKPIKKRIHVYESSPISQLPSTIGFSIDGVEGQWLMLECNRLGFAISTGSACQSGNKELPKSMVALGVPDRAGAEFARVSFGKDTTTEDVHALADCIMDIARGF</sequence>
<dbReference type="InterPro" id="IPR015424">
    <property type="entry name" value="PyrdxlP-dep_Trfase"/>
</dbReference>
<dbReference type="AlphaFoldDB" id="A0A9X4AKT0"/>
<organism evidence="4 5">
    <name type="scientific">Terrihalobacillus insolitus</name>
    <dbReference type="NCBI Taxonomy" id="2950438"/>
    <lineage>
        <taxon>Bacteria</taxon>
        <taxon>Bacillati</taxon>
        <taxon>Bacillota</taxon>
        <taxon>Bacilli</taxon>
        <taxon>Bacillales</taxon>
        <taxon>Bacillaceae</taxon>
        <taxon>Terrihalobacillus</taxon>
    </lineage>
</organism>
<reference evidence="4" key="1">
    <citation type="submission" date="2022-06" db="EMBL/GenBank/DDBJ databases">
        <title>Aquibacillus sp. a new bacterium isolated from soil saline samples.</title>
        <authorList>
            <person name="Galisteo C."/>
            <person name="De La Haba R."/>
            <person name="Sanchez-Porro C."/>
            <person name="Ventosa A."/>
        </authorList>
    </citation>
    <scope>NUCLEOTIDE SEQUENCE</scope>
    <source>
        <strain evidence="4">3ASR75-11</strain>
    </source>
</reference>
<keyword evidence="2" id="KW-0663">Pyridoxal phosphate</keyword>
<dbReference type="GO" id="GO:0003824">
    <property type="term" value="F:catalytic activity"/>
    <property type="evidence" value="ECO:0007669"/>
    <property type="project" value="UniProtKB-ARBA"/>
</dbReference>
<evidence type="ECO:0000313" key="5">
    <source>
        <dbReference type="Proteomes" id="UP001145050"/>
    </source>
</evidence>
<evidence type="ECO:0000259" key="3">
    <source>
        <dbReference type="Pfam" id="PF00266"/>
    </source>
</evidence>
<dbReference type="InterPro" id="IPR016454">
    <property type="entry name" value="Cysteine_dSase"/>
</dbReference>
<dbReference type="NCBIfam" id="NF002806">
    <property type="entry name" value="PRK02948.1"/>
    <property type="match status" value="1"/>
</dbReference>